<evidence type="ECO:0000313" key="6">
    <source>
        <dbReference type="Proteomes" id="UP000307430"/>
    </source>
</evidence>
<evidence type="ECO:0000259" key="4">
    <source>
        <dbReference type="Pfam" id="PF01478"/>
    </source>
</evidence>
<keyword evidence="3" id="KW-0472">Membrane</keyword>
<dbReference type="PANTHER" id="PTHR30487:SF0">
    <property type="entry name" value="PREPILIN LEADER PEPTIDASE_N-METHYLTRANSFERASE-RELATED"/>
    <property type="match status" value="1"/>
</dbReference>
<evidence type="ECO:0000256" key="1">
    <source>
        <dbReference type="ARBA" id="ARBA00005801"/>
    </source>
</evidence>
<sequence>MLTALPFLIVYFTLSILLWISDQRTGLLPDRFTCPLLWSGLLYHQCCLSAGLPEAVWGAMAGYVVLAFLYWIYRWLYHKEGLGYGDVKFLAALGAWHGWQSLPVLVFLAALFACVFTLVLFIRRGKAVLKNPLPFGPFLATAGFIVSGQTLLAGILSLPL</sequence>
<organism evidence="5 6">
    <name type="scientific">Klebsiella indica</name>
    <dbReference type="NCBI Taxonomy" id="2582917"/>
    <lineage>
        <taxon>Bacteria</taxon>
        <taxon>Pseudomonadati</taxon>
        <taxon>Pseudomonadota</taxon>
        <taxon>Gammaproteobacteria</taxon>
        <taxon>Enterobacterales</taxon>
        <taxon>Enterobacteriaceae</taxon>
        <taxon>Klebsiella/Raoultella group</taxon>
        <taxon>Klebsiella</taxon>
    </lineage>
</organism>
<dbReference type="Gene3D" id="1.20.120.1220">
    <property type="match status" value="1"/>
</dbReference>
<feature type="transmembrane region" description="Helical" evidence="3">
    <location>
        <begin position="6"/>
        <end position="21"/>
    </location>
</feature>
<evidence type="ECO:0000256" key="2">
    <source>
        <dbReference type="RuleBase" id="RU003793"/>
    </source>
</evidence>
<feature type="transmembrane region" description="Helical" evidence="3">
    <location>
        <begin position="102"/>
        <end position="122"/>
    </location>
</feature>
<dbReference type="RefSeq" id="WP_138361783.1">
    <property type="nucleotide sequence ID" value="NZ_JBCIVH010000054.1"/>
</dbReference>
<accession>A0A5R9LF24</accession>
<comment type="similarity">
    <text evidence="1 2">Belongs to the peptidase A24 family.</text>
</comment>
<dbReference type="GO" id="GO:0006465">
    <property type="term" value="P:signal peptide processing"/>
    <property type="evidence" value="ECO:0007669"/>
    <property type="project" value="TreeGrafter"/>
</dbReference>
<dbReference type="InterPro" id="IPR000045">
    <property type="entry name" value="Prepilin_IV_endopep_pep"/>
</dbReference>
<dbReference type="PRINTS" id="PR00864">
    <property type="entry name" value="PREPILNPTASE"/>
</dbReference>
<gene>
    <name evidence="5" type="ORF">FE839_16025</name>
</gene>
<evidence type="ECO:0000256" key="3">
    <source>
        <dbReference type="SAM" id="Phobius"/>
    </source>
</evidence>
<proteinExistence type="inferred from homology"/>
<protein>
    <submittedName>
        <fullName evidence="5">Prepilin peptidase</fullName>
    </submittedName>
</protein>
<keyword evidence="6" id="KW-1185">Reference proteome</keyword>
<reference evidence="5 6" key="1">
    <citation type="submission" date="2019-05" db="EMBL/GenBank/DDBJ databases">
        <title>Genome sequence of Klebsiella sp strain TOUT106.</title>
        <authorList>
            <person name="Rahi P."/>
            <person name="Chaudhari D."/>
        </authorList>
    </citation>
    <scope>NUCLEOTIDE SEQUENCE [LARGE SCALE GENOMIC DNA]</scope>
    <source>
        <strain evidence="5 6">TOUT106</strain>
    </source>
</reference>
<feature type="domain" description="Prepilin type IV endopeptidase peptidase" evidence="4">
    <location>
        <begin position="9"/>
        <end position="118"/>
    </location>
</feature>
<comment type="caution">
    <text evidence="5">The sequence shown here is derived from an EMBL/GenBank/DDBJ whole genome shotgun (WGS) entry which is preliminary data.</text>
</comment>
<keyword evidence="3" id="KW-0812">Transmembrane</keyword>
<dbReference type="EMBL" id="VCHQ01000023">
    <property type="protein sequence ID" value="TLV14236.1"/>
    <property type="molecule type" value="Genomic_DNA"/>
</dbReference>
<keyword evidence="3" id="KW-1133">Transmembrane helix</keyword>
<dbReference type="InterPro" id="IPR014032">
    <property type="entry name" value="Peptidase_A24A_bac"/>
</dbReference>
<dbReference type="Proteomes" id="UP000307430">
    <property type="component" value="Unassembled WGS sequence"/>
</dbReference>
<dbReference type="Pfam" id="PF01478">
    <property type="entry name" value="Peptidase_A24"/>
    <property type="match status" value="1"/>
</dbReference>
<dbReference type="GO" id="GO:0005886">
    <property type="term" value="C:plasma membrane"/>
    <property type="evidence" value="ECO:0007669"/>
    <property type="project" value="TreeGrafter"/>
</dbReference>
<name>A0A5R9LF24_9ENTR</name>
<feature type="transmembrane region" description="Helical" evidence="3">
    <location>
        <begin position="134"/>
        <end position="158"/>
    </location>
</feature>
<feature type="transmembrane region" description="Helical" evidence="3">
    <location>
        <begin position="55"/>
        <end position="73"/>
    </location>
</feature>
<evidence type="ECO:0000313" key="5">
    <source>
        <dbReference type="EMBL" id="TLV14236.1"/>
    </source>
</evidence>
<dbReference type="AlphaFoldDB" id="A0A5R9LF24"/>
<dbReference type="InterPro" id="IPR050882">
    <property type="entry name" value="Prepilin_peptidase/N-MTase"/>
</dbReference>
<dbReference type="PANTHER" id="PTHR30487">
    <property type="entry name" value="TYPE 4 PREPILIN-LIKE PROTEINS LEADER PEPTIDE-PROCESSING ENZYME"/>
    <property type="match status" value="1"/>
</dbReference>
<dbReference type="GO" id="GO:0004190">
    <property type="term" value="F:aspartic-type endopeptidase activity"/>
    <property type="evidence" value="ECO:0007669"/>
    <property type="project" value="InterPro"/>
</dbReference>